<keyword evidence="3" id="KW-1185">Reference proteome</keyword>
<reference evidence="2 3" key="1">
    <citation type="submission" date="2024-09" db="EMBL/GenBank/DDBJ databases">
        <title>Paenibacillus zeirhizospherea sp. nov., isolated from surface of the maize (Zea mays) roots in a horticulture field, Hungary.</title>
        <authorList>
            <person name="Marton D."/>
            <person name="Farkas M."/>
            <person name="Bedics A."/>
            <person name="Toth E."/>
            <person name="Tancsics A."/>
            <person name="Boka K."/>
            <person name="Maroti G."/>
            <person name="Kriszt B."/>
            <person name="Cserhati M."/>
        </authorList>
    </citation>
    <scope>NUCLEOTIDE SEQUENCE [LARGE SCALE GENOMIC DNA]</scope>
    <source>
        <strain evidence="2 3">KCTC 33519</strain>
    </source>
</reference>
<proteinExistence type="predicted"/>
<sequence>MVGHPGTAGIPESSQRIFSVSSAVAPHSSTLLPGQHIRTVLALLLQVRRWRGHSLELQASEAAACPPPPIHPPAPQQPPGADSIKRMQWIDPPLLDHSDAKCRIVCRGESRSVYEVEDTIGRQEPPTHPRRGC</sequence>
<feature type="region of interest" description="Disordered" evidence="1">
    <location>
        <begin position="62"/>
        <end position="84"/>
    </location>
</feature>
<protein>
    <submittedName>
        <fullName evidence="2">Uncharacterized protein</fullName>
    </submittedName>
</protein>
<evidence type="ECO:0000256" key="1">
    <source>
        <dbReference type="SAM" id="MobiDB-lite"/>
    </source>
</evidence>
<comment type="caution">
    <text evidence="2">The sequence shown here is derived from an EMBL/GenBank/DDBJ whole genome shotgun (WGS) entry which is preliminary data.</text>
</comment>
<dbReference type="Proteomes" id="UP001580346">
    <property type="component" value="Unassembled WGS sequence"/>
</dbReference>
<organism evidence="2 3">
    <name type="scientific">Paenibacillus enshidis</name>
    <dbReference type="NCBI Taxonomy" id="1458439"/>
    <lineage>
        <taxon>Bacteria</taxon>
        <taxon>Bacillati</taxon>
        <taxon>Bacillota</taxon>
        <taxon>Bacilli</taxon>
        <taxon>Bacillales</taxon>
        <taxon>Paenibacillaceae</taxon>
        <taxon>Paenibacillus</taxon>
    </lineage>
</organism>
<dbReference type="EMBL" id="JBHHMI010000029">
    <property type="protein sequence ID" value="MFB5269340.1"/>
    <property type="molecule type" value="Genomic_DNA"/>
</dbReference>
<feature type="compositionally biased region" description="Pro residues" evidence="1">
    <location>
        <begin position="65"/>
        <end position="78"/>
    </location>
</feature>
<dbReference type="RefSeq" id="WP_375357612.1">
    <property type="nucleotide sequence ID" value="NZ_JBHHMI010000029.1"/>
</dbReference>
<name>A0ABV5AYP2_9BACL</name>
<accession>A0ABV5AYP2</accession>
<evidence type="ECO:0000313" key="2">
    <source>
        <dbReference type="EMBL" id="MFB5269340.1"/>
    </source>
</evidence>
<gene>
    <name evidence="2" type="ORF">ACE41H_21500</name>
</gene>
<evidence type="ECO:0000313" key="3">
    <source>
        <dbReference type="Proteomes" id="UP001580346"/>
    </source>
</evidence>